<name>A0A132A2R0_SARSC</name>
<gene>
    <name evidence="1" type="ORF">QR98_0036720</name>
</gene>
<accession>A0A132A2R0</accession>
<dbReference type="Proteomes" id="UP000616769">
    <property type="component" value="Unassembled WGS sequence"/>
</dbReference>
<proteinExistence type="predicted"/>
<dbReference type="EMBL" id="JXLN01010154">
    <property type="protein sequence ID" value="KPM05213.1"/>
    <property type="molecule type" value="Genomic_DNA"/>
</dbReference>
<sequence length="201" mass="22506">MAFQKFLTYCLSLAEIRSSKELASFLFYPELNEAKNLLKKIQLEEAANLFENVYFIQSKLLISNGRPNGQLIHTLCCLIGCLNAIDNTTEAKKLASKIFELLLENPVLMSPSKFTISDGSTSSKGSTVYEIDNLFESSPLIIPLILLSLRHDFETDDDDLVGYGADIAAEIVENDHTSQMDNYRSVCNMDYVLCLESVVQN</sequence>
<dbReference type="OrthoDB" id="5975050at2759"/>
<reference evidence="1 2" key="1">
    <citation type="journal article" date="2015" name="Parasit. Vectors">
        <title>Draft genome of the scabies mite.</title>
        <authorList>
            <person name="Rider S.D.Jr."/>
            <person name="Morgan M.S."/>
            <person name="Arlian L.G."/>
        </authorList>
    </citation>
    <scope>NUCLEOTIDE SEQUENCE [LARGE SCALE GENOMIC DNA]</scope>
    <source>
        <strain evidence="1">Arlian Lab</strain>
    </source>
</reference>
<comment type="caution">
    <text evidence="1">The sequence shown here is derived from an EMBL/GenBank/DDBJ whole genome shotgun (WGS) entry which is preliminary data.</text>
</comment>
<protein>
    <submittedName>
        <fullName evidence="1">Sorting nexin-20-like protein</fullName>
    </submittedName>
</protein>
<organism evidence="1 2">
    <name type="scientific">Sarcoptes scabiei</name>
    <name type="common">Itch mite</name>
    <name type="synonym">Acarus scabiei</name>
    <dbReference type="NCBI Taxonomy" id="52283"/>
    <lineage>
        <taxon>Eukaryota</taxon>
        <taxon>Metazoa</taxon>
        <taxon>Ecdysozoa</taxon>
        <taxon>Arthropoda</taxon>
        <taxon>Chelicerata</taxon>
        <taxon>Arachnida</taxon>
        <taxon>Acari</taxon>
        <taxon>Acariformes</taxon>
        <taxon>Sarcoptiformes</taxon>
        <taxon>Astigmata</taxon>
        <taxon>Psoroptidia</taxon>
        <taxon>Sarcoptoidea</taxon>
        <taxon>Sarcoptidae</taxon>
        <taxon>Sarcoptinae</taxon>
        <taxon>Sarcoptes</taxon>
    </lineage>
</organism>
<dbReference type="AlphaFoldDB" id="A0A132A2R0"/>
<dbReference type="VEuPathDB" id="VectorBase:SSCA000638"/>
<evidence type="ECO:0000313" key="1">
    <source>
        <dbReference type="EMBL" id="KPM05213.1"/>
    </source>
</evidence>
<evidence type="ECO:0000313" key="2">
    <source>
        <dbReference type="Proteomes" id="UP000616769"/>
    </source>
</evidence>